<evidence type="ECO:0000313" key="7">
    <source>
        <dbReference type="EMBL" id="AEH61152.1"/>
    </source>
</evidence>
<name>F7XN38_METZD</name>
<dbReference type="InterPro" id="IPR038718">
    <property type="entry name" value="SNF2-like_sf"/>
</dbReference>
<dbReference type="OrthoDB" id="6396at2157"/>
<dbReference type="HOGENOM" id="CLU_312354_0_0_2"/>
<dbReference type="Pfam" id="PF00271">
    <property type="entry name" value="Helicase_C"/>
    <property type="match status" value="1"/>
</dbReference>
<protein>
    <submittedName>
        <fullName evidence="7">Helicase domain protein</fullName>
    </submittedName>
</protein>
<dbReference type="PROSITE" id="PS51194">
    <property type="entry name" value="HELICASE_CTER"/>
    <property type="match status" value="1"/>
</dbReference>
<dbReference type="InterPro" id="IPR014001">
    <property type="entry name" value="Helicase_ATP-bd"/>
</dbReference>
<dbReference type="STRING" id="679901.Mzhil_1298"/>
<evidence type="ECO:0000313" key="8">
    <source>
        <dbReference type="Proteomes" id="UP000006622"/>
    </source>
</evidence>
<sequence length="975" mass="111738">MIKEWQYSTIHNSPCKVIEEQNLWGNIVYRIWLPNQDTVVRVPQSALRPLTAEIQPEIEANRITYVAAAAKVAEVLEGGSHDSDGPVLLAPMESNVIPLPHQIRVLSRAVSGDKVRYLLADEVGLGKTIEAGLIMRELKLRGLVRRILVVAPKGLATQWVSEMHTHFNEDFQLVFGEDLATIKRIISGNHSRYWAQGTKLRFLDEPDELQHANPWRMFDQVIVSLDSVKPMDKRRGWSQERIDEYNRSRFEDLITAGWDMVVVDESHRLGGSTDQVARYKLGRGLAEAAPYLLLLSATPHQGKSDAFHRLMSLLDDKTFPDMDSVTRERVAAYVIRTEKRRAVDGDGNPLFKPRVTKMAPVTWEERHRSQQMLYEEVTKYVREGYNQALREKKQHIGFLMILMQRLVVSSTRAIRTTLERRLEVLKDIEIRTSQRLEEITDSGDEVDELYEMDGQELLDELLKSRISAMQNERIQVENLLETAYQCEQQAPDAKAESLIEWIYQLQAEENEADLKLLIFTEFVPTQQMLKEFLEARGISVVTLNGFMDMDERKKAQDDFCDKVRVLISTDAGGEGLNLQFCHVVINYDIPWNPMRLEQRIGRVDRIGQAKVVRAINFLFQESIEFRVREVLEQKLSIILNEFGIDKTGDVLDSAQAGELFEGIFASAILDPDNVEASVDNTVSKIREEIHEIRESSPIFGISEEPDLQTADRLRSHPLPYWVERMTVGYIKSHGGHAIRKRESWDLMWPDSKVPMNCTFNSHRSQLKDDVVLLNLEDNKIRGLALNLPMIASGQPIPCVSIDELSSKISGFWGLFEIRIVSGTYNSNHTMTIPQIRRRYLSVFVSDEGNIFLPTARHIWDIMQTAELKILHSLDHKASIDAYDKVTNAAESAGQALFNTLKQEHSSAIEHEEIRGHHAFEARRKAIGRLGLPEVRQYRLDKCISEENVWKKELEIAKETVPDIKPLLLMQIQRRD</sequence>
<dbReference type="InterPro" id="IPR049730">
    <property type="entry name" value="SNF2/RAD54-like_C"/>
</dbReference>
<dbReference type="Gene3D" id="3.40.50.300">
    <property type="entry name" value="P-loop containing nucleotide triphosphate hydrolases"/>
    <property type="match status" value="1"/>
</dbReference>
<dbReference type="CDD" id="cd18793">
    <property type="entry name" value="SF2_C_SNF"/>
    <property type="match status" value="1"/>
</dbReference>
<dbReference type="PROSITE" id="PS51192">
    <property type="entry name" value="HELICASE_ATP_BIND_1"/>
    <property type="match status" value="1"/>
</dbReference>
<evidence type="ECO:0000256" key="2">
    <source>
        <dbReference type="ARBA" id="ARBA00022801"/>
    </source>
</evidence>
<dbReference type="InterPro" id="IPR001650">
    <property type="entry name" value="Helicase_C-like"/>
</dbReference>
<dbReference type="GeneID" id="10822934"/>
<keyword evidence="1" id="KW-0547">Nucleotide-binding</keyword>
<dbReference type="SMART" id="SM00487">
    <property type="entry name" value="DEXDc"/>
    <property type="match status" value="1"/>
</dbReference>
<dbReference type="KEGG" id="mzh:Mzhil_1298"/>
<dbReference type="SMART" id="SM00490">
    <property type="entry name" value="HELICc"/>
    <property type="match status" value="1"/>
</dbReference>
<dbReference type="GO" id="GO:0005524">
    <property type="term" value="F:ATP binding"/>
    <property type="evidence" value="ECO:0007669"/>
    <property type="project" value="UniProtKB-KW"/>
</dbReference>
<evidence type="ECO:0000256" key="3">
    <source>
        <dbReference type="ARBA" id="ARBA00022806"/>
    </source>
</evidence>
<feature type="domain" description="Helicase ATP-binding" evidence="5">
    <location>
        <begin position="108"/>
        <end position="317"/>
    </location>
</feature>
<reference evidence="7 8" key="1">
    <citation type="submission" date="2010-07" db="EMBL/GenBank/DDBJ databases">
        <title>The complete genome of Methanosalsum zhilinae DSM 4017.</title>
        <authorList>
            <consortium name="US DOE Joint Genome Institute (JGI-PGF)"/>
            <person name="Lucas S."/>
            <person name="Copeland A."/>
            <person name="Lapidus A."/>
            <person name="Glavina del Rio T."/>
            <person name="Dalin E."/>
            <person name="Tice H."/>
            <person name="Bruce D."/>
            <person name="Goodwin L."/>
            <person name="Pitluck S."/>
            <person name="Kyrpides N."/>
            <person name="Mavromatis K."/>
            <person name="Ovchinnikova G."/>
            <person name="Daligault H."/>
            <person name="Detter J.C."/>
            <person name="Han C."/>
            <person name="Tapia R."/>
            <person name="Larimer F."/>
            <person name="Land M."/>
            <person name="Hauser L."/>
            <person name="Markowitz V."/>
            <person name="Cheng J.-F."/>
            <person name="Hugenholtz P."/>
            <person name="Woyke T."/>
            <person name="Wu D."/>
            <person name="Spring S."/>
            <person name="Schueler E."/>
            <person name="Brambilla E."/>
            <person name="Klenk H.-P."/>
            <person name="Eisen J.A."/>
        </authorList>
    </citation>
    <scope>NUCLEOTIDE SEQUENCE [LARGE SCALE GENOMIC DNA]</scope>
    <source>
        <strain evidence="8">DSM 4017 / NBRC 107636 / OCM 62 / WeN5</strain>
    </source>
</reference>
<evidence type="ECO:0000256" key="4">
    <source>
        <dbReference type="ARBA" id="ARBA00022840"/>
    </source>
</evidence>
<gene>
    <name evidence="7" type="ordered locus">Mzhil_1298</name>
</gene>
<proteinExistence type="predicted"/>
<evidence type="ECO:0000259" key="6">
    <source>
        <dbReference type="PROSITE" id="PS51194"/>
    </source>
</evidence>
<keyword evidence="3 7" id="KW-0347">Helicase</keyword>
<keyword evidence="4" id="KW-0067">ATP-binding</keyword>
<accession>F7XN38</accession>
<dbReference type="InterPro" id="IPR057342">
    <property type="entry name" value="DEXDc_RapA"/>
</dbReference>
<dbReference type="GO" id="GO:0004386">
    <property type="term" value="F:helicase activity"/>
    <property type="evidence" value="ECO:0007669"/>
    <property type="project" value="UniProtKB-KW"/>
</dbReference>
<organism evidence="7 8">
    <name type="scientific">Methanosalsum zhilinae (strain DSM 4017 / NBRC 107636 / OCM 62 / WeN5)</name>
    <name type="common">Methanohalophilus zhilinae</name>
    <dbReference type="NCBI Taxonomy" id="679901"/>
    <lineage>
        <taxon>Archaea</taxon>
        <taxon>Methanobacteriati</taxon>
        <taxon>Methanobacteriota</taxon>
        <taxon>Stenosarchaea group</taxon>
        <taxon>Methanomicrobia</taxon>
        <taxon>Methanosarcinales</taxon>
        <taxon>Methanosarcinaceae</taxon>
        <taxon>Methanosalsum</taxon>
    </lineage>
</organism>
<evidence type="ECO:0000259" key="5">
    <source>
        <dbReference type="PROSITE" id="PS51192"/>
    </source>
</evidence>
<dbReference type="GO" id="GO:0016787">
    <property type="term" value="F:hydrolase activity"/>
    <property type="evidence" value="ECO:0007669"/>
    <property type="project" value="UniProtKB-KW"/>
</dbReference>
<dbReference type="SUPFAM" id="SSF52540">
    <property type="entry name" value="P-loop containing nucleoside triphosphate hydrolases"/>
    <property type="match status" value="2"/>
</dbReference>
<evidence type="ECO:0000256" key="1">
    <source>
        <dbReference type="ARBA" id="ARBA00022741"/>
    </source>
</evidence>
<dbReference type="EMBL" id="CP002101">
    <property type="protein sequence ID" value="AEH61152.1"/>
    <property type="molecule type" value="Genomic_DNA"/>
</dbReference>
<dbReference type="Proteomes" id="UP000006622">
    <property type="component" value="Chromosome"/>
</dbReference>
<dbReference type="InterPro" id="IPR000330">
    <property type="entry name" value="SNF2_N"/>
</dbReference>
<dbReference type="RefSeq" id="WP_013898589.1">
    <property type="nucleotide sequence ID" value="NC_015676.1"/>
</dbReference>
<dbReference type="GO" id="GO:0140097">
    <property type="term" value="F:catalytic activity, acting on DNA"/>
    <property type="evidence" value="ECO:0007669"/>
    <property type="project" value="UniProtKB-ARBA"/>
</dbReference>
<feature type="domain" description="Helicase C-terminal" evidence="6">
    <location>
        <begin position="497"/>
        <end position="643"/>
    </location>
</feature>
<dbReference type="PANTHER" id="PTHR45766:SF6">
    <property type="entry name" value="SWI_SNF-RELATED MATRIX-ASSOCIATED ACTIN-DEPENDENT REGULATOR OF CHROMATIN SUBFAMILY A-LIKE PROTEIN 1"/>
    <property type="match status" value="1"/>
</dbReference>
<dbReference type="Pfam" id="PF00176">
    <property type="entry name" value="SNF2-rel_dom"/>
    <property type="match status" value="1"/>
</dbReference>
<dbReference type="Gene3D" id="3.40.50.10810">
    <property type="entry name" value="Tandem AAA-ATPase domain"/>
    <property type="match status" value="1"/>
</dbReference>
<dbReference type="InterPro" id="IPR027417">
    <property type="entry name" value="P-loop_NTPase"/>
</dbReference>
<keyword evidence="8" id="KW-1185">Reference proteome</keyword>
<keyword evidence="2" id="KW-0378">Hydrolase</keyword>
<dbReference type="CDD" id="cd18011">
    <property type="entry name" value="DEXDc_RapA"/>
    <property type="match status" value="1"/>
</dbReference>
<dbReference type="PANTHER" id="PTHR45766">
    <property type="entry name" value="DNA ANNEALING HELICASE AND ENDONUCLEASE ZRANB3 FAMILY MEMBER"/>
    <property type="match status" value="1"/>
</dbReference>
<dbReference type="AlphaFoldDB" id="F7XN38"/>